<gene>
    <name evidence="1" type="ORF">FBU59_005390</name>
</gene>
<accession>A0ACC1J2X5</accession>
<evidence type="ECO:0000313" key="1">
    <source>
        <dbReference type="EMBL" id="KAJ1935420.1"/>
    </source>
</evidence>
<comment type="caution">
    <text evidence="1">The sequence shown here is derived from an EMBL/GenBank/DDBJ whole genome shotgun (WGS) entry which is preliminary data.</text>
</comment>
<proteinExistence type="predicted"/>
<reference evidence="1" key="1">
    <citation type="submission" date="2022-07" db="EMBL/GenBank/DDBJ databases">
        <title>Phylogenomic reconstructions and comparative analyses of Kickxellomycotina fungi.</title>
        <authorList>
            <person name="Reynolds N.K."/>
            <person name="Stajich J.E."/>
            <person name="Barry K."/>
            <person name="Grigoriev I.V."/>
            <person name="Crous P."/>
            <person name="Smith M.E."/>
        </authorList>
    </citation>
    <scope>NUCLEOTIDE SEQUENCE</scope>
    <source>
        <strain evidence="1">NRRL 5244</strain>
    </source>
</reference>
<organism evidence="1 2">
    <name type="scientific">Linderina macrospora</name>
    <dbReference type="NCBI Taxonomy" id="4868"/>
    <lineage>
        <taxon>Eukaryota</taxon>
        <taxon>Fungi</taxon>
        <taxon>Fungi incertae sedis</taxon>
        <taxon>Zoopagomycota</taxon>
        <taxon>Kickxellomycotina</taxon>
        <taxon>Kickxellomycetes</taxon>
        <taxon>Kickxellales</taxon>
        <taxon>Kickxellaceae</taxon>
        <taxon>Linderina</taxon>
    </lineage>
</organism>
<dbReference type="Proteomes" id="UP001150603">
    <property type="component" value="Unassembled WGS sequence"/>
</dbReference>
<evidence type="ECO:0000313" key="2">
    <source>
        <dbReference type="Proteomes" id="UP001150603"/>
    </source>
</evidence>
<keyword evidence="2" id="KW-1185">Reference proteome</keyword>
<sequence>MVKDYPATCSFLDKSEKAVIRKIMVQQGTLAKTGEFSRKQLHRSLLDWRIWAWSVIGFAGNITANTGPLFAPIFTVEMGFGRIAGQGMTAIPNFVSFLVSFFSGTLAQWAGSNSVLLIYAQIFNIIGLSAVRFVGLCIFNGSSILAVPTAPGWAVSNQSGTTKTSVAAAMVSAIGAFGGFAASYMYPSKDAPRYIPGHVSNISVCAFVAVATLAMRITLQISNRRRDKDPQDISGLTAEQVADLGDRHPNFRYRL</sequence>
<name>A0ACC1J2X5_9FUNG</name>
<dbReference type="EMBL" id="JANBPW010004259">
    <property type="protein sequence ID" value="KAJ1935420.1"/>
    <property type="molecule type" value="Genomic_DNA"/>
</dbReference>
<protein>
    <submittedName>
        <fullName evidence="1">Uncharacterized protein</fullName>
    </submittedName>
</protein>